<comment type="similarity">
    <text evidence="1">Belongs to the peptidase M14 family.</text>
</comment>
<keyword evidence="3" id="KW-0378">Hydrolase</keyword>
<keyword evidence="3" id="KW-0121">Carboxypeptidase</keyword>
<dbReference type="EMBL" id="JBDPZC010000002">
    <property type="protein sequence ID" value="MEO3712589.1"/>
    <property type="molecule type" value="Genomic_DNA"/>
</dbReference>
<evidence type="ECO:0000313" key="3">
    <source>
        <dbReference type="EMBL" id="MEO3712589.1"/>
    </source>
</evidence>
<proteinExistence type="inferred from homology"/>
<name>A0ABV0GC97_9BURK</name>
<dbReference type="GO" id="GO:0004180">
    <property type="term" value="F:carboxypeptidase activity"/>
    <property type="evidence" value="ECO:0007669"/>
    <property type="project" value="UniProtKB-KW"/>
</dbReference>
<dbReference type="InterPro" id="IPR057246">
    <property type="entry name" value="CARBOXYPEPT_ZN_1"/>
</dbReference>
<gene>
    <name evidence="3" type="ORF">ABDJ40_07385</name>
</gene>
<accession>A0ABV0GC97</accession>
<feature type="domain" description="Peptidase M14" evidence="2">
    <location>
        <begin position="4"/>
        <end position="188"/>
    </location>
</feature>
<keyword evidence="4" id="KW-1185">Reference proteome</keyword>
<organism evidence="3 4">
    <name type="scientific">Roseateles flavus</name>
    <dbReference type="NCBI Taxonomy" id="3149041"/>
    <lineage>
        <taxon>Bacteria</taxon>
        <taxon>Pseudomonadati</taxon>
        <taxon>Pseudomonadota</taxon>
        <taxon>Betaproteobacteria</taxon>
        <taxon>Burkholderiales</taxon>
        <taxon>Sphaerotilaceae</taxon>
        <taxon>Roseateles</taxon>
    </lineage>
</organism>
<sequence>MERRDVAVVEVAGQSLPVPVLSLGSRAPEVPAIGFFGGVHGLERIGSQVVLSYLASLVARLRWDELLHQQLQGLRMVFMPLVNPGGLLLGTRANPAGVDLMRNAPVEAERPVPFLVGGQRLSANLPWYRGRADAKMQPEAQALCQVVCEELLRHRAALSIDCHSGFGLDDRIWFPFACSTRPIMHLPEMLALSELLDQTHAQHRYVFEPQSRQYLTHGDLWDYLYLESCQMLDRPDRVFLPLTLEMGSWIWVKKNPRQLFSRDGIFNPKVSHRQQRVLRRHLGWLDFCARAAFSLPRWLPTGAERERARERALDRWYRGGRA</sequence>
<keyword evidence="3" id="KW-0645">Protease</keyword>
<dbReference type="Gene3D" id="3.40.630.10">
    <property type="entry name" value="Zn peptidases"/>
    <property type="match status" value="1"/>
</dbReference>
<dbReference type="SUPFAM" id="SSF53187">
    <property type="entry name" value="Zn-dependent exopeptidases"/>
    <property type="match status" value="1"/>
</dbReference>
<comment type="caution">
    <text evidence="3">The sequence shown here is derived from an EMBL/GenBank/DDBJ whole genome shotgun (WGS) entry which is preliminary data.</text>
</comment>
<evidence type="ECO:0000313" key="4">
    <source>
        <dbReference type="Proteomes" id="UP001462640"/>
    </source>
</evidence>
<evidence type="ECO:0000256" key="1">
    <source>
        <dbReference type="ARBA" id="ARBA00005988"/>
    </source>
</evidence>
<dbReference type="InterPro" id="IPR000834">
    <property type="entry name" value="Peptidase_M14"/>
</dbReference>
<reference evidence="3 4" key="1">
    <citation type="submission" date="2024-05" db="EMBL/GenBank/DDBJ databases">
        <title>Roseateles sp. 2.12 16S ribosomal RNA gene Genome sequencing and assembly.</title>
        <authorList>
            <person name="Woo H."/>
        </authorList>
    </citation>
    <scope>NUCLEOTIDE SEQUENCE [LARGE SCALE GENOMIC DNA]</scope>
    <source>
        <strain evidence="3 4">2.12</strain>
    </source>
</reference>
<dbReference type="PROSITE" id="PS00132">
    <property type="entry name" value="CARBOXYPEPT_ZN_1"/>
    <property type="match status" value="1"/>
</dbReference>
<evidence type="ECO:0000259" key="2">
    <source>
        <dbReference type="Pfam" id="PF00246"/>
    </source>
</evidence>
<protein>
    <submittedName>
        <fullName evidence="3">M14 family zinc carboxypeptidase</fullName>
    </submittedName>
</protein>
<dbReference type="Proteomes" id="UP001462640">
    <property type="component" value="Unassembled WGS sequence"/>
</dbReference>
<dbReference type="Pfam" id="PF00246">
    <property type="entry name" value="Peptidase_M14"/>
    <property type="match status" value="1"/>
</dbReference>